<organism evidence="2 3">
    <name type="scientific">Caminibacter pacificus</name>
    <dbReference type="NCBI Taxonomy" id="1424653"/>
    <lineage>
        <taxon>Bacteria</taxon>
        <taxon>Pseudomonadati</taxon>
        <taxon>Campylobacterota</taxon>
        <taxon>Epsilonproteobacteria</taxon>
        <taxon>Nautiliales</taxon>
        <taxon>Nautiliaceae</taxon>
        <taxon>Caminibacter</taxon>
    </lineage>
</organism>
<keyword evidence="1" id="KW-0472">Membrane</keyword>
<dbReference type="EMBL" id="CP027432">
    <property type="protein sequence ID" value="QCI29223.1"/>
    <property type="molecule type" value="Genomic_DNA"/>
</dbReference>
<protein>
    <recommendedName>
        <fullName evidence="4">Septum formation initiator</fullName>
    </recommendedName>
</protein>
<evidence type="ECO:0000256" key="1">
    <source>
        <dbReference type="SAM" id="Phobius"/>
    </source>
</evidence>
<dbReference type="Proteomes" id="UP000298805">
    <property type="component" value="Chromosome"/>
</dbReference>
<keyword evidence="1" id="KW-0812">Transmembrane</keyword>
<accession>A0ABX5TKV6</accession>
<feature type="transmembrane region" description="Helical" evidence="1">
    <location>
        <begin position="20"/>
        <end position="40"/>
    </location>
</feature>
<name>A0ABX5TKV6_9BACT</name>
<keyword evidence="3" id="KW-1185">Reference proteome</keyword>
<proteinExistence type="predicted"/>
<gene>
    <name evidence="2" type="ORF">C6V80_05680</name>
</gene>
<sequence>MDEKRVVLEEVYDQIESEKLSVTIIRNVVIAALFVLMLSIPKIYVATNIYYTSVKINKLLNEYYSLEAENSLLKSKIEKLKFKNRMASSSF</sequence>
<reference evidence="2" key="1">
    <citation type="submission" date="2019-06" db="EMBL/GenBank/DDBJ databases">
        <title>A comparative analysis of the Nautiliaceae.</title>
        <authorList>
            <person name="Grosche A."/>
            <person name="Smedile F."/>
            <person name="Vetriani C."/>
        </authorList>
    </citation>
    <scope>NUCLEOTIDE SEQUENCE</scope>
    <source>
        <strain evidence="2">TB6</strain>
    </source>
</reference>
<evidence type="ECO:0008006" key="4">
    <source>
        <dbReference type="Google" id="ProtNLM"/>
    </source>
</evidence>
<evidence type="ECO:0000313" key="3">
    <source>
        <dbReference type="Proteomes" id="UP000298805"/>
    </source>
</evidence>
<evidence type="ECO:0000313" key="2">
    <source>
        <dbReference type="EMBL" id="QCI29223.1"/>
    </source>
</evidence>
<keyword evidence="1" id="KW-1133">Transmembrane helix</keyword>